<dbReference type="InterPro" id="IPR036631">
    <property type="entry name" value="MGMT_N_sf"/>
</dbReference>
<keyword evidence="7" id="KW-0234">DNA repair</keyword>
<comment type="similarity">
    <text evidence="2">Belongs to the MGMT family.</text>
</comment>
<evidence type="ECO:0000256" key="2">
    <source>
        <dbReference type="ARBA" id="ARBA00008711"/>
    </source>
</evidence>
<comment type="caution">
    <text evidence="10">The sequence shown here is derived from an EMBL/GenBank/DDBJ whole genome shotgun (WGS) entry which is preliminary data.</text>
</comment>
<dbReference type="GO" id="GO:0006281">
    <property type="term" value="P:DNA repair"/>
    <property type="evidence" value="ECO:0007669"/>
    <property type="project" value="UniProtKB-KW"/>
</dbReference>
<dbReference type="InterPro" id="IPR014048">
    <property type="entry name" value="MethylDNA_cys_MeTrfase_DNA-bd"/>
</dbReference>
<sequence>MTTSGCTVFETALGHCAIAWAEDRVLGAQLPEGDEQRARARMRGRFPQAREADPPPAARQAIDGVRALLRGEPSDLTAVPLDMTEVPDFHRKVYELAREIPPGRTRTYGEIAQSLGVPGSARAVGQALGSNPFAPIVPCHRVLAAGGKVGGFSARGGTDTKRRLLEIEGVYLEEPTLF</sequence>
<evidence type="ECO:0000256" key="5">
    <source>
        <dbReference type="ARBA" id="ARBA00022679"/>
    </source>
</evidence>
<accession>A0A542DPE7</accession>
<evidence type="ECO:0000256" key="3">
    <source>
        <dbReference type="ARBA" id="ARBA00011918"/>
    </source>
</evidence>
<dbReference type="Gene3D" id="1.10.10.10">
    <property type="entry name" value="Winged helix-like DNA-binding domain superfamily/Winged helix DNA-binding domain"/>
    <property type="match status" value="1"/>
</dbReference>
<dbReference type="CDD" id="cd06445">
    <property type="entry name" value="ATase"/>
    <property type="match status" value="1"/>
</dbReference>
<evidence type="ECO:0000313" key="10">
    <source>
        <dbReference type="EMBL" id="TQJ04970.1"/>
    </source>
</evidence>
<dbReference type="EMBL" id="VFML01000001">
    <property type="protein sequence ID" value="TQJ04970.1"/>
    <property type="molecule type" value="Genomic_DNA"/>
</dbReference>
<dbReference type="NCBIfam" id="TIGR00589">
    <property type="entry name" value="ogt"/>
    <property type="match status" value="1"/>
</dbReference>
<name>A0A542DPE7_AMYCI</name>
<dbReference type="AlphaFoldDB" id="A0A542DPE7"/>
<keyword evidence="5 10" id="KW-0808">Transferase</keyword>
<dbReference type="OrthoDB" id="9802228at2"/>
<evidence type="ECO:0000256" key="7">
    <source>
        <dbReference type="ARBA" id="ARBA00023204"/>
    </source>
</evidence>
<evidence type="ECO:0000313" key="11">
    <source>
        <dbReference type="Proteomes" id="UP000320876"/>
    </source>
</evidence>
<evidence type="ECO:0000256" key="4">
    <source>
        <dbReference type="ARBA" id="ARBA00022603"/>
    </source>
</evidence>
<keyword evidence="11" id="KW-1185">Reference proteome</keyword>
<comment type="catalytic activity">
    <reaction evidence="1">
        <text>a 4-O-methyl-thymidine in DNA + L-cysteinyl-[protein] = a thymidine in DNA + S-methyl-L-cysteinyl-[protein]</text>
        <dbReference type="Rhea" id="RHEA:53428"/>
        <dbReference type="Rhea" id="RHEA-COMP:10131"/>
        <dbReference type="Rhea" id="RHEA-COMP:10132"/>
        <dbReference type="Rhea" id="RHEA-COMP:13555"/>
        <dbReference type="Rhea" id="RHEA-COMP:13556"/>
        <dbReference type="ChEBI" id="CHEBI:29950"/>
        <dbReference type="ChEBI" id="CHEBI:82612"/>
        <dbReference type="ChEBI" id="CHEBI:137386"/>
        <dbReference type="ChEBI" id="CHEBI:137387"/>
        <dbReference type="EC" id="2.1.1.63"/>
    </reaction>
</comment>
<dbReference type="Proteomes" id="UP000320876">
    <property type="component" value="Unassembled WGS sequence"/>
</dbReference>
<dbReference type="GO" id="GO:0003908">
    <property type="term" value="F:methylated-DNA-[protein]-cysteine S-methyltransferase activity"/>
    <property type="evidence" value="ECO:0007669"/>
    <property type="project" value="UniProtKB-EC"/>
</dbReference>
<dbReference type="Pfam" id="PF01035">
    <property type="entry name" value="DNA_binding_1"/>
    <property type="match status" value="1"/>
</dbReference>
<dbReference type="InterPro" id="IPR001497">
    <property type="entry name" value="MethylDNA_cys_MeTrfase_AS"/>
</dbReference>
<dbReference type="PANTHER" id="PTHR10815:SF5">
    <property type="entry name" value="METHYLATED-DNA--PROTEIN-CYSTEINE METHYLTRANSFERASE"/>
    <property type="match status" value="1"/>
</dbReference>
<evidence type="ECO:0000256" key="8">
    <source>
        <dbReference type="ARBA" id="ARBA00049348"/>
    </source>
</evidence>
<dbReference type="GO" id="GO:0032259">
    <property type="term" value="P:methylation"/>
    <property type="evidence" value="ECO:0007669"/>
    <property type="project" value="UniProtKB-KW"/>
</dbReference>
<gene>
    <name evidence="10" type="ORF">FB471_4782</name>
</gene>
<evidence type="ECO:0000259" key="9">
    <source>
        <dbReference type="Pfam" id="PF01035"/>
    </source>
</evidence>
<organism evidence="10 11">
    <name type="scientific">Amycolatopsis cihanbeyliensis</name>
    <dbReference type="NCBI Taxonomy" id="1128664"/>
    <lineage>
        <taxon>Bacteria</taxon>
        <taxon>Bacillati</taxon>
        <taxon>Actinomycetota</taxon>
        <taxon>Actinomycetes</taxon>
        <taxon>Pseudonocardiales</taxon>
        <taxon>Pseudonocardiaceae</taxon>
        <taxon>Amycolatopsis</taxon>
    </lineage>
</organism>
<dbReference type="SUPFAM" id="SSF53155">
    <property type="entry name" value="Methylated DNA-protein cysteine methyltransferase domain"/>
    <property type="match status" value="1"/>
</dbReference>
<dbReference type="InterPro" id="IPR036217">
    <property type="entry name" value="MethylDNA_cys_MeTrfase_DNAb"/>
</dbReference>
<proteinExistence type="inferred from homology"/>
<dbReference type="PROSITE" id="PS00374">
    <property type="entry name" value="MGMT"/>
    <property type="match status" value="1"/>
</dbReference>
<dbReference type="FunFam" id="1.10.10.10:FF:000214">
    <property type="entry name" value="Methylated-DNA--protein-cysteine methyltransferase"/>
    <property type="match status" value="1"/>
</dbReference>
<dbReference type="EC" id="2.1.1.63" evidence="3"/>
<evidence type="ECO:0000256" key="6">
    <source>
        <dbReference type="ARBA" id="ARBA00022763"/>
    </source>
</evidence>
<comment type="catalytic activity">
    <reaction evidence="8">
        <text>a 6-O-methyl-2'-deoxyguanosine in DNA + L-cysteinyl-[protein] = S-methyl-L-cysteinyl-[protein] + a 2'-deoxyguanosine in DNA</text>
        <dbReference type="Rhea" id="RHEA:24000"/>
        <dbReference type="Rhea" id="RHEA-COMP:10131"/>
        <dbReference type="Rhea" id="RHEA-COMP:10132"/>
        <dbReference type="Rhea" id="RHEA-COMP:11367"/>
        <dbReference type="Rhea" id="RHEA-COMP:11368"/>
        <dbReference type="ChEBI" id="CHEBI:29950"/>
        <dbReference type="ChEBI" id="CHEBI:82612"/>
        <dbReference type="ChEBI" id="CHEBI:85445"/>
        <dbReference type="ChEBI" id="CHEBI:85448"/>
        <dbReference type="EC" id="2.1.1.63"/>
    </reaction>
</comment>
<dbReference type="RefSeq" id="WP_142000576.1">
    <property type="nucleotide sequence ID" value="NZ_VFML01000001.1"/>
</dbReference>
<feature type="domain" description="Methylated-DNA-[protein]-cysteine S-methyltransferase DNA binding" evidence="9">
    <location>
        <begin position="88"/>
        <end position="170"/>
    </location>
</feature>
<keyword evidence="6" id="KW-0227">DNA damage</keyword>
<dbReference type="InterPro" id="IPR036388">
    <property type="entry name" value="WH-like_DNA-bd_sf"/>
</dbReference>
<reference evidence="10 11" key="1">
    <citation type="submission" date="2019-06" db="EMBL/GenBank/DDBJ databases">
        <title>Sequencing the genomes of 1000 actinobacteria strains.</title>
        <authorList>
            <person name="Klenk H.-P."/>
        </authorList>
    </citation>
    <scope>NUCLEOTIDE SEQUENCE [LARGE SCALE GENOMIC DNA]</scope>
    <source>
        <strain evidence="10 11">DSM 45679</strain>
    </source>
</reference>
<evidence type="ECO:0000256" key="1">
    <source>
        <dbReference type="ARBA" id="ARBA00001286"/>
    </source>
</evidence>
<protein>
    <recommendedName>
        <fullName evidence="3">methylated-DNA--[protein]-cysteine S-methyltransferase</fullName>
        <ecNumber evidence="3">2.1.1.63</ecNumber>
    </recommendedName>
</protein>
<dbReference type="Gene3D" id="3.30.160.70">
    <property type="entry name" value="Methylated DNA-protein cysteine methyltransferase domain"/>
    <property type="match status" value="1"/>
</dbReference>
<keyword evidence="4 10" id="KW-0489">Methyltransferase</keyword>
<dbReference type="SUPFAM" id="SSF46767">
    <property type="entry name" value="Methylated DNA-protein cysteine methyltransferase, C-terminal domain"/>
    <property type="match status" value="1"/>
</dbReference>
<dbReference type="PANTHER" id="PTHR10815">
    <property type="entry name" value="METHYLATED-DNA--PROTEIN-CYSTEINE METHYLTRANSFERASE"/>
    <property type="match status" value="1"/>
</dbReference>